<keyword evidence="4 6" id="KW-0472">Membrane</keyword>
<feature type="domain" description="G protein-coupled receptor GPR1/2/3 C-terminal" evidence="8">
    <location>
        <begin position="334"/>
        <end position="406"/>
    </location>
</feature>
<dbReference type="PANTHER" id="PTHR23112">
    <property type="entry name" value="G PROTEIN-COUPLED RECEPTOR 157-RELATED"/>
    <property type="match status" value="1"/>
</dbReference>
<dbReference type="InterPro" id="IPR023041">
    <property type="entry name" value="Glucose_rcpt_Git3-like_N"/>
</dbReference>
<feature type="transmembrane region" description="Helical" evidence="6">
    <location>
        <begin position="344"/>
        <end position="362"/>
    </location>
</feature>
<sequence>MKRSFRHHLIMLLIVSDMCKALWFFVFPLVIFIRGPISSSSSFCQAGGFLLAQATEASDLAAFMLALHLVTCVFRPPKRGFQGGIHSFRRLIYLLWMCLPILAASLAFVNDGNAYVSYGAFCYLPEQPIWYRMVLSWVPRYIVFVTIFAAAFIVTIHVHVRFKSFGHPEDAEIADQIRSQASTTASIGPSGSLSRYSPEKEVLPINSSKPPALATLQGPIHPESHHSGHSTLIYDDLRISQVSIPTSGTLLNASQVSWHGGGIKDFAPHSTLGSGANNTITSGGPQQRLTDPNTRFPRTTSAAPPFSTDDDLGPNCVRAPSSGSDSATSELLTHRHTIEKHLRILFLYPTSYMLVWTFPFISQCLQLSGRHFEKQPLWLQVLTTGVLALQASVDAAIFSYRERPWKRARGRGLVSRENVRRVIWWRARGDGADVEVEAEEAARHESITEQRGSSVGTKDTLNWWEEEGKRRRDSVWMGTDALSMVRSRQPGDGQPPEEAVEDAIEEEAERKGRSSSERR</sequence>
<dbReference type="GO" id="GO:0007189">
    <property type="term" value="P:adenylate cyclase-activating G protein-coupled receptor signaling pathway"/>
    <property type="evidence" value="ECO:0007669"/>
    <property type="project" value="TreeGrafter"/>
</dbReference>
<dbReference type="PANTHER" id="PTHR23112:SF37">
    <property type="entry name" value="G PROTEIN-COUPLED RECEPTOR GPR1"/>
    <property type="match status" value="1"/>
</dbReference>
<comment type="subcellular location">
    <subcellularLocation>
        <location evidence="1">Membrane</location>
        <topology evidence="1">Multi-pass membrane protein</topology>
    </subcellularLocation>
</comment>
<comment type="caution">
    <text evidence="9">The sequence shown here is derived from an EMBL/GenBank/DDBJ whole genome shotgun (WGS) entry which is preliminary data.</text>
</comment>
<feature type="compositionally biased region" description="Polar residues" evidence="5">
    <location>
        <begin position="271"/>
        <end position="302"/>
    </location>
</feature>
<reference evidence="9" key="1">
    <citation type="submission" date="2022-10" db="EMBL/GenBank/DDBJ databases">
        <title>Culturing micro-colonial fungi from biological soil crusts in the Mojave desert and describing Neophaeococcomyces mojavensis, and introducing the new genera and species Taxawa tesnikishii.</title>
        <authorList>
            <person name="Kurbessoian T."/>
            <person name="Stajich J.E."/>
        </authorList>
    </citation>
    <scope>NUCLEOTIDE SEQUENCE</scope>
    <source>
        <strain evidence="9">TK_41</strain>
    </source>
</reference>
<proteinExistence type="predicted"/>
<feature type="transmembrane region" description="Helical" evidence="6">
    <location>
        <begin position="21"/>
        <end position="37"/>
    </location>
</feature>
<keyword evidence="3 6" id="KW-1133">Transmembrane helix</keyword>
<organism evidence="9 10">
    <name type="scientific">Cladophialophora chaetospira</name>
    <dbReference type="NCBI Taxonomy" id="386627"/>
    <lineage>
        <taxon>Eukaryota</taxon>
        <taxon>Fungi</taxon>
        <taxon>Dikarya</taxon>
        <taxon>Ascomycota</taxon>
        <taxon>Pezizomycotina</taxon>
        <taxon>Eurotiomycetes</taxon>
        <taxon>Chaetothyriomycetidae</taxon>
        <taxon>Chaetothyriales</taxon>
        <taxon>Herpotrichiellaceae</taxon>
        <taxon>Cladophialophora</taxon>
    </lineage>
</organism>
<evidence type="ECO:0000256" key="5">
    <source>
        <dbReference type="SAM" id="MobiDB-lite"/>
    </source>
</evidence>
<dbReference type="AlphaFoldDB" id="A0AA39CEW9"/>
<evidence type="ECO:0000313" key="9">
    <source>
        <dbReference type="EMBL" id="KAJ9605960.1"/>
    </source>
</evidence>
<feature type="transmembrane region" description="Helical" evidence="6">
    <location>
        <begin position="129"/>
        <end position="154"/>
    </location>
</feature>
<name>A0AA39CEW9_9EURO</name>
<dbReference type="SUPFAM" id="SSF81321">
    <property type="entry name" value="Family A G protein-coupled receptor-like"/>
    <property type="match status" value="1"/>
</dbReference>
<feature type="transmembrane region" description="Helical" evidence="6">
    <location>
        <begin position="49"/>
        <end position="70"/>
    </location>
</feature>
<feature type="domain" description="Glucose receptor Git3-like N-terminal" evidence="7">
    <location>
        <begin position="2"/>
        <end position="164"/>
    </location>
</feature>
<evidence type="ECO:0000256" key="4">
    <source>
        <dbReference type="ARBA" id="ARBA00023136"/>
    </source>
</evidence>
<evidence type="ECO:0000259" key="8">
    <source>
        <dbReference type="Pfam" id="PF11970"/>
    </source>
</evidence>
<dbReference type="Gene3D" id="1.20.1070.10">
    <property type="entry name" value="Rhodopsin 7-helix transmembrane proteins"/>
    <property type="match status" value="1"/>
</dbReference>
<feature type="region of interest" description="Disordered" evidence="5">
    <location>
        <begin position="481"/>
        <end position="519"/>
    </location>
</feature>
<feature type="transmembrane region" description="Helical" evidence="6">
    <location>
        <begin position="377"/>
        <end position="400"/>
    </location>
</feature>
<protein>
    <submittedName>
        <fullName evidence="9">G protein-coupled receptor gpr1</fullName>
    </submittedName>
</protein>
<feature type="transmembrane region" description="Helical" evidence="6">
    <location>
        <begin position="91"/>
        <end position="109"/>
    </location>
</feature>
<keyword evidence="2 6" id="KW-0812">Transmembrane</keyword>
<dbReference type="EMBL" id="JAPDRK010000015">
    <property type="protein sequence ID" value="KAJ9605960.1"/>
    <property type="molecule type" value="Genomic_DNA"/>
</dbReference>
<feature type="compositionally biased region" description="Basic and acidic residues" evidence="5">
    <location>
        <begin position="508"/>
        <end position="519"/>
    </location>
</feature>
<dbReference type="Pfam" id="PF11970">
    <property type="entry name" value="GPR_Gpa2_C"/>
    <property type="match status" value="1"/>
</dbReference>
<dbReference type="GO" id="GO:0004930">
    <property type="term" value="F:G protein-coupled receptor activity"/>
    <property type="evidence" value="ECO:0007669"/>
    <property type="project" value="TreeGrafter"/>
</dbReference>
<dbReference type="InterPro" id="IPR022596">
    <property type="entry name" value="GPR1/2/3_C"/>
</dbReference>
<evidence type="ECO:0000256" key="6">
    <source>
        <dbReference type="SAM" id="Phobius"/>
    </source>
</evidence>
<evidence type="ECO:0000259" key="7">
    <source>
        <dbReference type="Pfam" id="PF11710"/>
    </source>
</evidence>
<feature type="region of interest" description="Disordered" evidence="5">
    <location>
        <begin position="269"/>
        <end position="314"/>
    </location>
</feature>
<gene>
    <name evidence="9" type="primary">GPR1_2</name>
    <name evidence="9" type="ORF">H2200_009809</name>
</gene>
<evidence type="ECO:0000256" key="2">
    <source>
        <dbReference type="ARBA" id="ARBA00022692"/>
    </source>
</evidence>
<feature type="compositionally biased region" description="Acidic residues" evidence="5">
    <location>
        <begin position="498"/>
        <end position="507"/>
    </location>
</feature>
<dbReference type="GO" id="GO:0005886">
    <property type="term" value="C:plasma membrane"/>
    <property type="evidence" value="ECO:0007669"/>
    <property type="project" value="TreeGrafter"/>
</dbReference>
<keyword evidence="9" id="KW-0675">Receptor</keyword>
<dbReference type="CDD" id="cd00637">
    <property type="entry name" value="7tm_classA_rhodopsin-like"/>
    <property type="match status" value="1"/>
</dbReference>
<evidence type="ECO:0000256" key="3">
    <source>
        <dbReference type="ARBA" id="ARBA00022989"/>
    </source>
</evidence>
<keyword evidence="10" id="KW-1185">Reference proteome</keyword>
<dbReference type="Pfam" id="PF11710">
    <property type="entry name" value="Git3"/>
    <property type="match status" value="1"/>
</dbReference>
<accession>A0AA39CEW9</accession>
<dbReference type="Proteomes" id="UP001172673">
    <property type="component" value="Unassembled WGS sequence"/>
</dbReference>
<evidence type="ECO:0000256" key="1">
    <source>
        <dbReference type="ARBA" id="ARBA00004141"/>
    </source>
</evidence>
<evidence type="ECO:0000313" key="10">
    <source>
        <dbReference type="Proteomes" id="UP001172673"/>
    </source>
</evidence>